<dbReference type="RefSeq" id="WP_006200684.1">
    <property type="nucleotide sequence ID" value="NZ_AGSN01000060.1"/>
</dbReference>
<dbReference type="InterPro" id="IPR036388">
    <property type="entry name" value="WH-like_DNA-bd_sf"/>
</dbReference>
<dbReference type="GO" id="GO:0043565">
    <property type="term" value="F:sequence-specific DNA binding"/>
    <property type="evidence" value="ECO:0007669"/>
    <property type="project" value="TreeGrafter"/>
</dbReference>
<evidence type="ECO:0000256" key="1">
    <source>
        <dbReference type="ARBA" id="ARBA00009437"/>
    </source>
</evidence>
<evidence type="ECO:0000256" key="4">
    <source>
        <dbReference type="ARBA" id="ARBA00023163"/>
    </source>
</evidence>
<keyword evidence="3" id="KW-0238">DNA-binding</keyword>
<sequence length="311" mass="33518">MEKLPPLNAVRAFEVAARTASFTLAATELGVSSAAVSQQIRNLENWFGKQLFVRSGNRIALTDAGHAIYPQASRALGDIAAIGRRMLEGGLRTRLVVSVPFSLAELWLAPRLAVLLEAFPQMAIDVRVEDDPVDIARQNIDLRISYGDYHYPGLKLVRLVHDEVLPVCAPDFWHRHGNGASGLEGVHDSMFIHTNWGPNYATHPSWADWFAASGQSRSPDPSQGRRVGLSSLAIASARLGLGIALGQRVMARADLEAGRLIALSPVSVRLGHPYCAFMLPAKAERADVAGLVELLGAIPGKVHSGFPGKSV</sequence>
<dbReference type="PROSITE" id="PS50931">
    <property type="entry name" value="HTH_LYSR"/>
    <property type="match status" value="1"/>
</dbReference>
<evidence type="ECO:0000256" key="3">
    <source>
        <dbReference type="ARBA" id="ARBA00023125"/>
    </source>
</evidence>
<protein>
    <submittedName>
        <fullName evidence="6">LysR family transcriptional regulator</fullName>
    </submittedName>
</protein>
<dbReference type="InterPro" id="IPR036390">
    <property type="entry name" value="WH_DNA-bd_sf"/>
</dbReference>
<dbReference type="InterPro" id="IPR005119">
    <property type="entry name" value="LysR_subst-bd"/>
</dbReference>
<dbReference type="Gene3D" id="3.40.190.10">
    <property type="entry name" value="Periplasmic binding protein-like II"/>
    <property type="match status" value="2"/>
</dbReference>
<evidence type="ECO:0000313" key="7">
    <source>
        <dbReference type="Proteomes" id="UP000002949"/>
    </source>
</evidence>
<keyword evidence="4" id="KW-0804">Transcription</keyword>
<organism evidence="6 7">
    <name type="scientific">Mesorhizobium amorphae CCNWGS0123</name>
    <dbReference type="NCBI Taxonomy" id="1082933"/>
    <lineage>
        <taxon>Bacteria</taxon>
        <taxon>Pseudomonadati</taxon>
        <taxon>Pseudomonadota</taxon>
        <taxon>Alphaproteobacteria</taxon>
        <taxon>Hyphomicrobiales</taxon>
        <taxon>Phyllobacteriaceae</taxon>
        <taxon>Mesorhizobium</taxon>
    </lineage>
</organism>
<dbReference type="PRINTS" id="PR00039">
    <property type="entry name" value="HTHLYSR"/>
</dbReference>
<dbReference type="OrthoDB" id="9807765at2"/>
<dbReference type="FunFam" id="1.10.10.10:FF:000001">
    <property type="entry name" value="LysR family transcriptional regulator"/>
    <property type="match status" value="1"/>
</dbReference>
<evidence type="ECO:0000256" key="2">
    <source>
        <dbReference type="ARBA" id="ARBA00023015"/>
    </source>
</evidence>
<dbReference type="Gene3D" id="1.10.10.10">
    <property type="entry name" value="Winged helix-like DNA-binding domain superfamily/Winged helix DNA-binding domain"/>
    <property type="match status" value="1"/>
</dbReference>
<dbReference type="InterPro" id="IPR000847">
    <property type="entry name" value="LysR_HTH_N"/>
</dbReference>
<evidence type="ECO:0000313" key="6">
    <source>
        <dbReference type="EMBL" id="EHH12948.1"/>
    </source>
</evidence>
<dbReference type="EMBL" id="AGSN01000060">
    <property type="protein sequence ID" value="EHH12948.1"/>
    <property type="molecule type" value="Genomic_DNA"/>
</dbReference>
<dbReference type="Proteomes" id="UP000002949">
    <property type="component" value="Unassembled WGS sequence"/>
</dbReference>
<gene>
    <name evidence="6" type="ORF">MEA186_06238</name>
</gene>
<dbReference type="eggNOG" id="COG0583">
    <property type="taxonomic scope" value="Bacteria"/>
</dbReference>
<keyword evidence="7" id="KW-1185">Reference proteome</keyword>
<dbReference type="PANTHER" id="PTHR30537">
    <property type="entry name" value="HTH-TYPE TRANSCRIPTIONAL REGULATOR"/>
    <property type="match status" value="1"/>
</dbReference>
<dbReference type="SUPFAM" id="SSF46785">
    <property type="entry name" value="Winged helix' DNA-binding domain"/>
    <property type="match status" value="1"/>
</dbReference>
<feature type="domain" description="HTH lysR-type" evidence="5">
    <location>
        <begin position="5"/>
        <end position="62"/>
    </location>
</feature>
<reference evidence="6 7" key="1">
    <citation type="journal article" date="2012" name="J. Bacteriol.">
        <title>Draft Genome Sequence of Plant Growth-Promoting Rhizobium Mesorhizobium amorphae, Isolated from Zinc-Lead Mine Tailings.</title>
        <authorList>
            <person name="Hao X."/>
            <person name="Lin Y."/>
            <person name="Johnstone L."/>
            <person name="Baltrus D.A."/>
            <person name="Miller S.J."/>
            <person name="Wei G."/>
            <person name="Rensing C."/>
        </authorList>
    </citation>
    <scope>NUCLEOTIDE SEQUENCE [LARGE SCALE GENOMIC DNA]</scope>
    <source>
        <strain evidence="6 7">CCNWGS0123</strain>
    </source>
</reference>
<accession>G6Y5N8</accession>
<dbReference type="KEGG" id="mamo:A6B35_11275"/>
<dbReference type="STRING" id="1082933.A6B35_11275"/>
<dbReference type="PANTHER" id="PTHR30537:SF74">
    <property type="entry name" value="HTH-TYPE TRANSCRIPTIONAL REGULATOR TRPI"/>
    <property type="match status" value="1"/>
</dbReference>
<dbReference type="GO" id="GO:0003700">
    <property type="term" value="F:DNA-binding transcription factor activity"/>
    <property type="evidence" value="ECO:0007669"/>
    <property type="project" value="InterPro"/>
</dbReference>
<keyword evidence="2" id="KW-0805">Transcription regulation</keyword>
<dbReference type="AlphaFoldDB" id="G6Y5N8"/>
<dbReference type="SUPFAM" id="SSF53850">
    <property type="entry name" value="Periplasmic binding protein-like II"/>
    <property type="match status" value="1"/>
</dbReference>
<evidence type="ECO:0000259" key="5">
    <source>
        <dbReference type="PROSITE" id="PS50931"/>
    </source>
</evidence>
<proteinExistence type="inferred from homology"/>
<dbReference type="PATRIC" id="fig|1082933.3.peg.1186"/>
<dbReference type="InterPro" id="IPR058163">
    <property type="entry name" value="LysR-type_TF_proteobact-type"/>
</dbReference>
<name>G6Y5N8_9HYPH</name>
<dbReference type="GO" id="GO:0006351">
    <property type="term" value="P:DNA-templated transcription"/>
    <property type="evidence" value="ECO:0007669"/>
    <property type="project" value="TreeGrafter"/>
</dbReference>
<dbReference type="Pfam" id="PF00126">
    <property type="entry name" value="HTH_1"/>
    <property type="match status" value="1"/>
</dbReference>
<comment type="similarity">
    <text evidence="1">Belongs to the LysR transcriptional regulatory family.</text>
</comment>
<dbReference type="Pfam" id="PF03466">
    <property type="entry name" value="LysR_substrate"/>
    <property type="match status" value="1"/>
</dbReference>